<reference evidence="2" key="1">
    <citation type="submission" date="2022-11" db="UniProtKB">
        <authorList>
            <consortium name="WormBaseParasite"/>
        </authorList>
    </citation>
    <scope>IDENTIFICATION</scope>
</reference>
<proteinExistence type="predicted"/>
<dbReference type="WBParaSite" id="ES5_v2.g14476.t1">
    <property type="protein sequence ID" value="ES5_v2.g14476.t1"/>
    <property type="gene ID" value="ES5_v2.g14476"/>
</dbReference>
<protein>
    <submittedName>
        <fullName evidence="2">MIF4G domain-containing protein</fullName>
    </submittedName>
</protein>
<organism evidence="1 2">
    <name type="scientific">Panagrolaimus sp. ES5</name>
    <dbReference type="NCBI Taxonomy" id="591445"/>
    <lineage>
        <taxon>Eukaryota</taxon>
        <taxon>Metazoa</taxon>
        <taxon>Ecdysozoa</taxon>
        <taxon>Nematoda</taxon>
        <taxon>Chromadorea</taxon>
        <taxon>Rhabditida</taxon>
        <taxon>Tylenchina</taxon>
        <taxon>Panagrolaimomorpha</taxon>
        <taxon>Panagrolaimoidea</taxon>
        <taxon>Panagrolaimidae</taxon>
        <taxon>Panagrolaimus</taxon>
    </lineage>
</organism>
<name>A0AC34FBP2_9BILA</name>
<evidence type="ECO:0000313" key="2">
    <source>
        <dbReference type="WBParaSite" id="ES5_v2.g14476.t1"/>
    </source>
</evidence>
<evidence type="ECO:0000313" key="1">
    <source>
        <dbReference type="Proteomes" id="UP000887579"/>
    </source>
</evidence>
<sequence length="366" mass="41338">MSIDSAKADTPPLDGTQRKKSTPRPSMQIYRPPGLRNPGSVPKQTNGSSKSSDETAAATASPEPKMVADKGRPNFSKNSESPKPNNSYQATTSKSSKQNESQQNSHQQNNNNNSQQSQQQRSQQQQQQPSIARTLSNVISDSRKKPQIQNNFDEIIQIFQKLNITKEKSMIDEFISTNMENESLARSLGQYLVQYAIEENKANGRTVARLCAALLECPSGVAFHQGLVTSILQYYDCREQLRNAQEHLKTWIGFLSFVSDLYAHVGFTYEGEMVEVIFNIFDYMLKPPVLEQLKIEELECMIASLLSVGYDLERQCPDELGRLKNQIRDAFIEVSEPWARKMILLLMELSASGWSLPTESNDYYFS</sequence>
<accession>A0AC34FBP2</accession>
<dbReference type="Proteomes" id="UP000887579">
    <property type="component" value="Unplaced"/>
</dbReference>